<comment type="caution">
    <text evidence="1">The sequence shown here is derived from an EMBL/GenBank/DDBJ whole genome shotgun (WGS) entry which is preliminary data.</text>
</comment>
<gene>
    <name evidence="1" type="ORF">CH333_09040</name>
</gene>
<protein>
    <submittedName>
        <fullName evidence="1">Uncharacterized protein</fullName>
    </submittedName>
</protein>
<proteinExistence type="predicted"/>
<dbReference type="PROSITE" id="PS51257">
    <property type="entry name" value="PROKAR_LIPOPROTEIN"/>
    <property type="match status" value="1"/>
</dbReference>
<sequence length="222" mass="24888">MMRITRYSFILLLFLLASCWVKERHPVSCDIWVAVLPFANNTNDLEIGGVLRTLFTRRLVERGYKIIPRDTVDARLLRIGISDGGQLSAVLPGELSDTLNADLLAYGEVMKADYITLGVYLKKEVELKVSLLAASDTVPFWSDTGRAFKEEINVIKDEKEEKKEKGVWGEVKGCLFGEGKLLGMQLVEKLIANAISHPLYFEAQLAVEDATRGLPSCRQLLR</sequence>
<evidence type="ECO:0000313" key="2">
    <source>
        <dbReference type="Proteomes" id="UP000215215"/>
    </source>
</evidence>
<dbReference type="AlphaFoldDB" id="A0A235BP44"/>
<evidence type="ECO:0000313" key="1">
    <source>
        <dbReference type="EMBL" id="OYD14098.1"/>
    </source>
</evidence>
<dbReference type="Gene3D" id="3.40.50.10610">
    <property type="entry name" value="ABC-type transport auxiliary lipoprotein component"/>
    <property type="match status" value="1"/>
</dbReference>
<dbReference type="EMBL" id="NOZQ01000206">
    <property type="protein sequence ID" value="OYD14098.1"/>
    <property type="molecule type" value="Genomic_DNA"/>
</dbReference>
<reference evidence="1 2" key="1">
    <citation type="submission" date="2017-07" db="EMBL/GenBank/DDBJ databases">
        <title>Recovery of genomes from metagenomes via a dereplication, aggregation, and scoring strategy.</title>
        <authorList>
            <person name="Sieber C.M."/>
            <person name="Probst A.J."/>
            <person name="Sharrar A."/>
            <person name="Thomas B.C."/>
            <person name="Hess M."/>
            <person name="Tringe S.G."/>
            <person name="Banfield J.F."/>
        </authorList>
    </citation>
    <scope>NUCLEOTIDE SEQUENCE [LARGE SCALE GENOMIC DNA]</scope>
    <source>
        <strain evidence="1">JGI_Cruoil_03_44_89</strain>
    </source>
</reference>
<name>A0A235BP44_UNCW3</name>
<accession>A0A235BP44</accession>
<organism evidence="1 2">
    <name type="scientific">candidate division WOR-3 bacterium JGI_Cruoil_03_44_89</name>
    <dbReference type="NCBI Taxonomy" id="1973748"/>
    <lineage>
        <taxon>Bacteria</taxon>
        <taxon>Bacteria division WOR-3</taxon>
    </lineage>
</organism>
<dbReference type="Proteomes" id="UP000215215">
    <property type="component" value="Unassembled WGS sequence"/>
</dbReference>